<evidence type="ECO:0008006" key="3">
    <source>
        <dbReference type="Google" id="ProtNLM"/>
    </source>
</evidence>
<dbReference type="PATRIC" id="fig|86416.3.peg.4328"/>
<dbReference type="AlphaFoldDB" id="R4KHF7"/>
<accession>R4KHF7</accession>
<name>R4KHF7_CLOPA</name>
<organism evidence="1 2">
    <name type="scientific">Clostridium pasteurianum BC1</name>
    <dbReference type="NCBI Taxonomy" id="86416"/>
    <lineage>
        <taxon>Bacteria</taxon>
        <taxon>Bacillati</taxon>
        <taxon>Bacillota</taxon>
        <taxon>Clostridia</taxon>
        <taxon>Eubacteriales</taxon>
        <taxon>Clostridiaceae</taxon>
        <taxon>Clostridium</taxon>
    </lineage>
</organism>
<dbReference type="eggNOG" id="ENOG50328SA">
    <property type="taxonomic scope" value="Bacteria"/>
</dbReference>
<dbReference type="STRING" id="86416.Clopa_4316"/>
<sequence length="85" mass="9899">MLTPRNFANKTGLSYNQVLTMCKEGELKTVKTNRGHFKISDIELDKFIKNDNCISKEKYEELIRENEKLKSTLEQLKKYIGSLSI</sequence>
<proteinExistence type="predicted"/>
<dbReference type="RefSeq" id="WP_015617309.1">
    <property type="nucleotide sequence ID" value="NC_021182.1"/>
</dbReference>
<dbReference type="KEGG" id="cpas:Clopa_4316"/>
<protein>
    <recommendedName>
        <fullName evidence="3">Helix-turn-helix domain-containing protein</fullName>
    </recommendedName>
</protein>
<evidence type="ECO:0000313" key="1">
    <source>
        <dbReference type="EMBL" id="AGK99035.1"/>
    </source>
</evidence>
<dbReference type="Proteomes" id="UP000013523">
    <property type="component" value="Chromosome"/>
</dbReference>
<gene>
    <name evidence="1" type="ORF">Clopa_4316</name>
</gene>
<reference evidence="1 2" key="1">
    <citation type="submission" date="2012-01" db="EMBL/GenBank/DDBJ databases">
        <title>Complete sequence of chromosome of Clostridium pasteurianum BC1.</title>
        <authorList>
            <consortium name="US DOE Joint Genome Institute"/>
            <person name="Lucas S."/>
            <person name="Han J."/>
            <person name="Lapidus A."/>
            <person name="Cheng J.-F."/>
            <person name="Goodwin L."/>
            <person name="Pitluck S."/>
            <person name="Peters L."/>
            <person name="Mikhailova N."/>
            <person name="Teshima H."/>
            <person name="Detter J.C."/>
            <person name="Han C."/>
            <person name="Tapia R."/>
            <person name="Land M."/>
            <person name="Hauser L."/>
            <person name="Kyrpides N."/>
            <person name="Ivanova N."/>
            <person name="Pagani I."/>
            <person name="Dunn J."/>
            <person name="Taghavi S."/>
            <person name="Francis A."/>
            <person name="van der Lelie D."/>
            <person name="Woyke T."/>
        </authorList>
    </citation>
    <scope>NUCLEOTIDE SEQUENCE [LARGE SCALE GENOMIC DNA]</scope>
    <source>
        <strain evidence="1 2">BC1</strain>
    </source>
</reference>
<evidence type="ECO:0000313" key="2">
    <source>
        <dbReference type="Proteomes" id="UP000013523"/>
    </source>
</evidence>
<dbReference type="HOGENOM" id="CLU_168833_0_0_9"/>
<dbReference type="EMBL" id="CP003261">
    <property type="protein sequence ID" value="AGK99035.1"/>
    <property type="molecule type" value="Genomic_DNA"/>
</dbReference>
<keyword evidence="2" id="KW-1185">Reference proteome</keyword>